<dbReference type="RefSeq" id="WP_378407209.1">
    <property type="nucleotide sequence ID" value="NZ_JBHTCS010000022.1"/>
</dbReference>
<keyword evidence="2" id="KW-0732">Signal</keyword>
<evidence type="ECO:0000256" key="2">
    <source>
        <dbReference type="SAM" id="SignalP"/>
    </source>
</evidence>
<feature type="chain" id="PRO_5046086402" description="Glycine rich protein" evidence="2">
    <location>
        <begin position="47"/>
        <end position="290"/>
    </location>
</feature>
<feature type="compositionally biased region" description="Gly residues" evidence="1">
    <location>
        <begin position="181"/>
        <end position="196"/>
    </location>
</feature>
<gene>
    <name evidence="3" type="ORF">ACFQS9_18210</name>
</gene>
<evidence type="ECO:0008006" key="5">
    <source>
        <dbReference type="Google" id="ProtNLM"/>
    </source>
</evidence>
<evidence type="ECO:0000313" key="3">
    <source>
        <dbReference type="EMBL" id="MFC7449834.1"/>
    </source>
</evidence>
<name>A0ABW2S290_9NOCA</name>
<comment type="caution">
    <text evidence="3">The sequence shown here is derived from an EMBL/GenBank/DDBJ whole genome shotgun (WGS) entry which is preliminary data.</text>
</comment>
<dbReference type="EMBL" id="JBHTCS010000022">
    <property type="protein sequence ID" value="MFC7449834.1"/>
    <property type="molecule type" value="Genomic_DNA"/>
</dbReference>
<feature type="signal peptide" evidence="2">
    <location>
        <begin position="1"/>
        <end position="46"/>
    </location>
</feature>
<feature type="region of interest" description="Disordered" evidence="1">
    <location>
        <begin position="168"/>
        <end position="198"/>
    </location>
</feature>
<protein>
    <recommendedName>
        <fullName evidence="5">Glycine rich protein</fullName>
    </recommendedName>
</protein>
<dbReference type="Proteomes" id="UP001596484">
    <property type="component" value="Unassembled WGS sequence"/>
</dbReference>
<sequence length="290" mass="26150">MGIRARQSMRVGRTGSARARRAVGITATLGLTVAAAAAAGAGAASAENAAAGCAQSGPFVTCGYTVTPDEQSLVVPAGVSTMRVTAIGGAGGSSQFSGAGGLGGLVTADVPVTPGQTLYIRIGVDGGNGTTKGGGFSSVSTKSVKSDPIGAMNSRILVAPGGGAASSAGAGANAGESATGAKGGKAGTDSAGGAGGVDSNPGQAGALGIGGAAYGSGGGGGGGHYGGGGGAAGGSGGGGSFLVPAGGQKGLAKAGASPLVGFTFTLGSGLIPGLGDGCGSFCDSFGSSGS</sequence>
<proteinExistence type="predicted"/>
<evidence type="ECO:0000313" key="4">
    <source>
        <dbReference type="Proteomes" id="UP001596484"/>
    </source>
</evidence>
<feature type="compositionally biased region" description="Low complexity" evidence="1">
    <location>
        <begin position="168"/>
        <end position="180"/>
    </location>
</feature>
<accession>A0ABW2S290</accession>
<keyword evidence="4" id="KW-1185">Reference proteome</keyword>
<organism evidence="3 4">
    <name type="scientific">Rhodococcus daqingensis</name>
    <dbReference type="NCBI Taxonomy" id="2479363"/>
    <lineage>
        <taxon>Bacteria</taxon>
        <taxon>Bacillati</taxon>
        <taxon>Actinomycetota</taxon>
        <taxon>Actinomycetes</taxon>
        <taxon>Mycobacteriales</taxon>
        <taxon>Nocardiaceae</taxon>
        <taxon>Rhodococcus</taxon>
    </lineage>
</organism>
<evidence type="ECO:0000256" key="1">
    <source>
        <dbReference type="SAM" id="MobiDB-lite"/>
    </source>
</evidence>
<reference evidence="4" key="1">
    <citation type="journal article" date="2019" name="Int. J. Syst. Evol. Microbiol.">
        <title>The Global Catalogue of Microorganisms (GCM) 10K type strain sequencing project: providing services to taxonomists for standard genome sequencing and annotation.</title>
        <authorList>
            <consortium name="The Broad Institute Genomics Platform"/>
            <consortium name="The Broad Institute Genome Sequencing Center for Infectious Disease"/>
            <person name="Wu L."/>
            <person name="Ma J."/>
        </authorList>
    </citation>
    <scope>NUCLEOTIDE SEQUENCE [LARGE SCALE GENOMIC DNA]</scope>
    <source>
        <strain evidence="4">ICMP 19430</strain>
    </source>
</reference>